<dbReference type="InterPro" id="IPR001810">
    <property type="entry name" value="F-box_dom"/>
</dbReference>
<evidence type="ECO:0000259" key="1">
    <source>
        <dbReference type="PROSITE" id="PS50181"/>
    </source>
</evidence>
<dbReference type="PANTHER" id="PTHR21503">
    <property type="entry name" value="F-BOX-CONTAINING HYPOTHETICAL PROTEIN C.ELEGANS"/>
    <property type="match status" value="1"/>
</dbReference>
<evidence type="ECO:0000313" key="2">
    <source>
        <dbReference type="EMBL" id="PIC41705.1"/>
    </source>
</evidence>
<feature type="domain" description="F-box" evidence="1">
    <location>
        <begin position="1"/>
        <end position="48"/>
    </location>
</feature>
<dbReference type="Proteomes" id="UP000230233">
    <property type="component" value="Chromosome III"/>
</dbReference>
<dbReference type="PANTHER" id="PTHR21503:SF8">
    <property type="entry name" value="F-BOX ASSOCIATED DOMAIN-CONTAINING PROTEIN-RELATED"/>
    <property type="match status" value="1"/>
</dbReference>
<gene>
    <name evidence="2" type="primary">Cnig_chr_III.g9034</name>
    <name evidence="2" type="ORF">B9Z55_009034</name>
</gene>
<accession>A0A2G5UQ74</accession>
<sequence>MKLSKYPYLVQKEILENMTLSDLFLLSFVSKNMKKLIKSSQTKRIKNIGRIAYSYDRIGEGMVYIPIKPIFRYTSRRTITETTKELILRTVERQDDAKNGSFQLNVAGKLIDFEIRDHDNCPVASFLSIDKVSAIESIHNYFLDFIGDSIEYYWLAENRKLFIPRLENLSVCLRTYILDNVWDTLPSSLVLKQVIGWMKNPFKPESNFYQTESILLNLHNKALLAVLRYFQGRQAILTCSYSFEIEGWTEFVNRWKSGEAFQKLEYLDVLTSVGTESSQTEILNAIGVKQIDETKTPPSHTVPKICGWRYVRPKTDPIISHTYVVRETDNRVASIEVRGLTLKFGVWNETEEQFLALVK</sequence>
<proteinExistence type="predicted"/>
<name>A0A2G5UQ74_9PELO</name>
<comment type="caution">
    <text evidence="2">The sequence shown here is derived from an EMBL/GenBank/DDBJ whole genome shotgun (WGS) entry which is preliminary data.</text>
</comment>
<protein>
    <recommendedName>
        <fullName evidence="1">F-box domain-containing protein</fullName>
    </recommendedName>
</protein>
<organism evidence="2 3">
    <name type="scientific">Caenorhabditis nigoni</name>
    <dbReference type="NCBI Taxonomy" id="1611254"/>
    <lineage>
        <taxon>Eukaryota</taxon>
        <taxon>Metazoa</taxon>
        <taxon>Ecdysozoa</taxon>
        <taxon>Nematoda</taxon>
        <taxon>Chromadorea</taxon>
        <taxon>Rhabditida</taxon>
        <taxon>Rhabditina</taxon>
        <taxon>Rhabditomorpha</taxon>
        <taxon>Rhabditoidea</taxon>
        <taxon>Rhabditidae</taxon>
        <taxon>Peloderinae</taxon>
        <taxon>Caenorhabditis</taxon>
    </lineage>
</organism>
<keyword evidence="3" id="KW-1185">Reference proteome</keyword>
<dbReference type="EMBL" id="PDUG01000003">
    <property type="protein sequence ID" value="PIC41705.1"/>
    <property type="molecule type" value="Genomic_DNA"/>
</dbReference>
<reference evidence="3" key="1">
    <citation type="submission" date="2017-10" db="EMBL/GenBank/DDBJ databases">
        <title>Rapid genome shrinkage in a self-fertile nematode reveals novel sperm competition proteins.</title>
        <authorList>
            <person name="Yin D."/>
            <person name="Schwarz E.M."/>
            <person name="Thomas C.G."/>
            <person name="Felde R.L."/>
            <person name="Korf I.F."/>
            <person name="Cutter A.D."/>
            <person name="Schartner C.M."/>
            <person name="Ralston E.J."/>
            <person name="Meyer B.J."/>
            <person name="Haag E.S."/>
        </authorList>
    </citation>
    <scope>NUCLEOTIDE SEQUENCE [LARGE SCALE GENOMIC DNA]</scope>
    <source>
        <strain evidence="3">JU1422</strain>
    </source>
</reference>
<dbReference type="Pfam" id="PF00646">
    <property type="entry name" value="F-box"/>
    <property type="match status" value="1"/>
</dbReference>
<evidence type="ECO:0000313" key="3">
    <source>
        <dbReference type="Proteomes" id="UP000230233"/>
    </source>
</evidence>
<dbReference type="PROSITE" id="PS50181">
    <property type="entry name" value="FBOX"/>
    <property type="match status" value="1"/>
</dbReference>
<dbReference type="AlphaFoldDB" id="A0A2G5UQ74"/>